<protein>
    <submittedName>
        <fullName evidence="2">Cro/C1-type HTH DNA-binding domain-containing protein</fullName>
    </submittedName>
</protein>
<evidence type="ECO:0000259" key="1">
    <source>
        <dbReference type="PROSITE" id="PS50943"/>
    </source>
</evidence>
<dbReference type="Gene3D" id="1.10.260.40">
    <property type="entry name" value="lambda repressor-like DNA-binding domains"/>
    <property type="match status" value="1"/>
</dbReference>
<accession>A0A1M5VLD5</accession>
<dbReference type="Proteomes" id="UP000184447">
    <property type="component" value="Unassembled WGS sequence"/>
</dbReference>
<dbReference type="Pfam" id="PF13443">
    <property type="entry name" value="HTH_26"/>
    <property type="match status" value="1"/>
</dbReference>
<reference evidence="2 3" key="1">
    <citation type="submission" date="2016-11" db="EMBL/GenBank/DDBJ databases">
        <authorList>
            <person name="Jaros S."/>
            <person name="Januszkiewicz K."/>
            <person name="Wedrychowicz H."/>
        </authorList>
    </citation>
    <scope>NUCLEOTIDE SEQUENCE [LARGE SCALE GENOMIC DNA]</scope>
    <source>
        <strain evidence="2 3">DSM 8605</strain>
    </source>
</reference>
<keyword evidence="2" id="KW-0238">DNA-binding</keyword>
<dbReference type="SUPFAM" id="SSF47413">
    <property type="entry name" value="lambda repressor-like DNA-binding domains"/>
    <property type="match status" value="1"/>
</dbReference>
<dbReference type="CDD" id="cd00093">
    <property type="entry name" value="HTH_XRE"/>
    <property type="match status" value="1"/>
</dbReference>
<dbReference type="STRING" id="1121316.SAMN02745207_02315"/>
<feature type="domain" description="HTH cro/C1-type" evidence="1">
    <location>
        <begin position="7"/>
        <end position="60"/>
    </location>
</feature>
<dbReference type="OrthoDB" id="1653613at2"/>
<dbReference type="PROSITE" id="PS50943">
    <property type="entry name" value="HTH_CROC1"/>
    <property type="match status" value="1"/>
</dbReference>
<name>A0A1M5VLD5_9CLOT</name>
<dbReference type="EMBL" id="FQXM01000012">
    <property type="protein sequence ID" value="SHH75723.1"/>
    <property type="molecule type" value="Genomic_DNA"/>
</dbReference>
<dbReference type="InterPro" id="IPR001387">
    <property type="entry name" value="Cro/C1-type_HTH"/>
</dbReference>
<keyword evidence="3" id="KW-1185">Reference proteome</keyword>
<dbReference type="InterPro" id="IPR010982">
    <property type="entry name" value="Lambda_DNA-bd_dom_sf"/>
</dbReference>
<dbReference type="AlphaFoldDB" id="A0A1M5VLD5"/>
<organism evidence="2 3">
    <name type="scientific">Clostridium grantii DSM 8605</name>
    <dbReference type="NCBI Taxonomy" id="1121316"/>
    <lineage>
        <taxon>Bacteria</taxon>
        <taxon>Bacillati</taxon>
        <taxon>Bacillota</taxon>
        <taxon>Clostridia</taxon>
        <taxon>Eubacteriales</taxon>
        <taxon>Clostridiaceae</taxon>
        <taxon>Clostridium</taxon>
    </lineage>
</organism>
<proteinExistence type="predicted"/>
<evidence type="ECO:0000313" key="3">
    <source>
        <dbReference type="Proteomes" id="UP000184447"/>
    </source>
</evidence>
<evidence type="ECO:0000313" key="2">
    <source>
        <dbReference type="EMBL" id="SHH75723.1"/>
    </source>
</evidence>
<sequence>MTTADMIKQLCEQMNISVAELARRIGQTPQNFNKKLKRETVTLDELKAIADALDIKFEQVFILPDGNEIKTGSMRC</sequence>
<gene>
    <name evidence="2" type="ORF">SAMN02745207_02315</name>
</gene>
<dbReference type="GO" id="GO:0003677">
    <property type="term" value="F:DNA binding"/>
    <property type="evidence" value="ECO:0007669"/>
    <property type="project" value="UniProtKB-KW"/>
</dbReference>
<dbReference type="RefSeq" id="WP_073338588.1">
    <property type="nucleotide sequence ID" value="NZ_FQXM01000012.1"/>
</dbReference>
<dbReference type="SMART" id="SM00530">
    <property type="entry name" value="HTH_XRE"/>
    <property type="match status" value="1"/>
</dbReference>